<dbReference type="InterPro" id="IPR033134">
    <property type="entry name" value="Asp/Glu_racemase_AS_2"/>
</dbReference>
<evidence type="ECO:0000313" key="3">
    <source>
        <dbReference type="EMBL" id="QTD38075.1"/>
    </source>
</evidence>
<dbReference type="EC" id="5.1.1.-" evidence="3"/>
<proteinExistence type="inferred from homology"/>
<dbReference type="EMBL" id="CP071795">
    <property type="protein sequence ID" value="QTD38075.1"/>
    <property type="molecule type" value="Genomic_DNA"/>
</dbReference>
<dbReference type="PANTHER" id="PTHR21198:SF7">
    <property type="entry name" value="ASPARTATE-GLUTAMATE RACEMASE FAMILY"/>
    <property type="match status" value="1"/>
</dbReference>
<reference evidence="3 4" key="1">
    <citation type="submission" date="2021-03" db="EMBL/GenBank/DDBJ databases">
        <title>Complete genome of Polaribacter_sp.G4M1.</title>
        <authorList>
            <person name="Jeong S.W."/>
            <person name="Bae J.W."/>
        </authorList>
    </citation>
    <scope>NUCLEOTIDE SEQUENCE [LARGE SCALE GENOMIC DNA]</scope>
    <source>
        <strain evidence="3 4">G4M1</strain>
    </source>
</reference>
<keyword evidence="2 3" id="KW-0413">Isomerase</keyword>
<dbReference type="NCBIfam" id="TIGR00035">
    <property type="entry name" value="asp_race"/>
    <property type="match status" value="1"/>
</dbReference>
<dbReference type="InterPro" id="IPR004380">
    <property type="entry name" value="Asp_race"/>
</dbReference>
<dbReference type="PANTHER" id="PTHR21198">
    <property type="entry name" value="GLUTAMATE RACEMASE"/>
    <property type="match status" value="1"/>
</dbReference>
<evidence type="ECO:0000313" key="4">
    <source>
        <dbReference type="Proteomes" id="UP000663935"/>
    </source>
</evidence>
<dbReference type="PROSITE" id="PS00924">
    <property type="entry name" value="ASP_GLU_RACEMASE_2"/>
    <property type="match status" value="1"/>
</dbReference>
<dbReference type="SUPFAM" id="SSF53681">
    <property type="entry name" value="Aspartate/glutamate racemase"/>
    <property type="match status" value="2"/>
</dbReference>
<dbReference type="GO" id="GO:0016853">
    <property type="term" value="F:isomerase activity"/>
    <property type="evidence" value="ECO:0007669"/>
    <property type="project" value="UniProtKB-KW"/>
</dbReference>
<comment type="similarity">
    <text evidence="1">Belongs to the aspartate/glutamate racemases family.</text>
</comment>
<gene>
    <name evidence="3" type="ORF">JL193_01860</name>
</gene>
<dbReference type="InterPro" id="IPR015942">
    <property type="entry name" value="Asp/Glu/hydantoin_racemase"/>
</dbReference>
<organism evidence="3 4">
    <name type="scientific">Polaribacter batillariae</name>
    <dbReference type="NCBI Taxonomy" id="2808900"/>
    <lineage>
        <taxon>Bacteria</taxon>
        <taxon>Pseudomonadati</taxon>
        <taxon>Bacteroidota</taxon>
        <taxon>Flavobacteriia</taxon>
        <taxon>Flavobacteriales</taxon>
        <taxon>Flavobacteriaceae</taxon>
    </lineage>
</organism>
<dbReference type="RefSeq" id="WP_207972217.1">
    <property type="nucleotide sequence ID" value="NZ_CP071795.1"/>
</dbReference>
<dbReference type="Pfam" id="PF01177">
    <property type="entry name" value="Asp_Glu_race"/>
    <property type="match status" value="1"/>
</dbReference>
<evidence type="ECO:0000256" key="2">
    <source>
        <dbReference type="ARBA" id="ARBA00023235"/>
    </source>
</evidence>
<evidence type="ECO:0000256" key="1">
    <source>
        <dbReference type="ARBA" id="ARBA00007847"/>
    </source>
</evidence>
<sequence length="247" mass="27047">MTKTIGICAHSYEGGALSFLAACRQGAKLMGQHMHPNIILSAIPMGLSMKGWESGNHDEVAKHLKAGIHQISKSGADFFICPDNTAHIVLENIIEEVPIPGLHIANVVCEEIKKNNWKKVGLLGTKWTMDGKVYPNILNANNLSVLTPIEAVKKKINDAIFDELCQGVFKRETTELFIKAINGLKQDGAECVVLGCTEIPLIINSNNSPLPILDSTRLLSKYAVKLALLNKEIPIKGWINATNKELF</sequence>
<dbReference type="InterPro" id="IPR001920">
    <property type="entry name" value="Asp/Glu_race"/>
</dbReference>
<accession>A0ABX7SV15</accession>
<protein>
    <submittedName>
        <fullName evidence="3">Amino acid racemase</fullName>
        <ecNumber evidence="3">5.1.1.-</ecNumber>
    </submittedName>
</protein>
<name>A0ABX7SV15_9FLAO</name>
<keyword evidence="4" id="KW-1185">Reference proteome</keyword>
<dbReference type="Gene3D" id="3.40.50.1860">
    <property type="match status" value="2"/>
</dbReference>
<dbReference type="Proteomes" id="UP000663935">
    <property type="component" value="Chromosome"/>
</dbReference>